<dbReference type="EMBL" id="JACVVK020000123">
    <property type="protein sequence ID" value="KAK7490790.1"/>
    <property type="molecule type" value="Genomic_DNA"/>
</dbReference>
<reference evidence="1 2" key="1">
    <citation type="journal article" date="2023" name="Sci. Data">
        <title>Genome assembly of the Korean intertidal mud-creeper Batillaria attramentaria.</title>
        <authorList>
            <person name="Patra A.K."/>
            <person name="Ho P.T."/>
            <person name="Jun S."/>
            <person name="Lee S.J."/>
            <person name="Kim Y."/>
            <person name="Won Y.J."/>
        </authorList>
    </citation>
    <scope>NUCLEOTIDE SEQUENCE [LARGE SCALE GENOMIC DNA]</scope>
    <source>
        <strain evidence="1">Wonlab-2016</strain>
    </source>
</reference>
<evidence type="ECO:0000313" key="2">
    <source>
        <dbReference type="Proteomes" id="UP001519460"/>
    </source>
</evidence>
<evidence type="ECO:0000313" key="1">
    <source>
        <dbReference type="EMBL" id="KAK7490790.1"/>
    </source>
</evidence>
<protein>
    <submittedName>
        <fullName evidence="1">Uncharacterized protein</fullName>
    </submittedName>
</protein>
<organism evidence="1 2">
    <name type="scientific">Batillaria attramentaria</name>
    <dbReference type="NCBI Taxonomy" id="370345"/>
    <lineage>
        <taxon>Eukaryota</taxon>
        <taxon>Metazoa</taxon>
        <taxon>Spiralia</taxon>
        <taxon>Lophotrochozoa</taxon>
        <taxon>Mollusca</taxon>
        <taxon>Gastropoda</taxon>
        <taxon>Caenogastropoda</taxon>
        <taxon>Sorbeoconcha</taxon>
        <taxon>Cerithioidea</taxon>
        <taxon>Batillariidae</taxon>
        <taxon>Batillaria</taxon>
    </lineage>
</organism>
<accession>A0ABD0KUF4</accession>
<name>A0ABD0KUF4_9CAEN</name>
<dbReference type="AlphaFoldDB" id="A0ABD0KUF4"/>
<proteinExistence type="predicted"/>
<dbReference type="Proteomes" id="UP001519460">
    <property type="component" value="Unassembled WGS sequence"/>
</dbReference>
<comment type="caution">
    <text evidence="1">The sequence shown here is derived from an EMBL/GenBank/DDBJ whole genome shotgun (WGS) entry which is preliminary data.</text>
</comment>
<sequence>MQSPSCINARAKKTSDPAHYIHLNLPAGRALFSAHNRSAVKRPVYWQRTIYYLGRKAVMTRITPATGSAETLLRRLRPLLPTTAKDSRFESRLDWKKIG</sequence>
<gene>
    <name evidence="1" type="ORF">BaRGS_00018019</name>
</gene>
<keyword evidence="2" id="KW-1185">Reference proteome</keyword>